<dbReference type="PANTHER" id="PTHR41677">
    <property type="entry name" value="YALI0B19030P"/>
    <property type="match status" value="1"/>
</dbReference>
<dbReference type="AlphaFoldDB" id="A0A7R7XG64"/>
<evidence type="ECO:0000313" key="2">
    <source>
        <dbReference type="Proteomes" id="UP000654913"/>
    </source>
</evidence>
<dbReference type="PANTHER" id="PTHR41677:SF1">
    <property type="entry name" value="FE2OG DIOXYGENASE DOMAIN-CONTAINING PROTEIN"/>
    <property type="match status" value="1"/>
</dbReference>
<sequence length="377" mass="42411">MIETKSAFSEVPSYSKPTTSVSTQAVEYLEQEPPIPPFDPAIHLNFQPPAKRYTFTELGLPVPKGVPDLCYTEPFQLFSEEGVRMLRREIFRRSFLDKYMRSWERAPCIITGFSLYDEDATFIKQAMTHPVTQAAVNFAFGAELQFRNGINDMGYVNVQLGAEGMKGVYRLGETPSKSLPAGEQMSVSEYDDVPIDGWHKDQTPVVLVLMLSDTSTMAGGETAVRIGDGNVINAAGAGMGAGVMMAGAYLEHAALRASNCLERVSMVNSYNFADPNADDTGTSLASVHYTHDSHAMIRNLFMEQKLTRLRDRCDIALRRVQERRRRGEDPDREEIEGWIRDQIHFLKHTGWETFHRIPDYVHTTRPEGALRDYLADV</sequence>
<dbReference type="KEGG" id="apuu:APUU_21272S"/>
<dbReference type="Proteomes" id="UP000654913">
    <property type="component" value="Chromosome 2"/>
</dbReference>
<reference evidence="1" key="1">
    <citation type="submission" date="2021-01" db="EMBL/GenBank/DDBJ databases">
        <authorList>
            <consortium name="Aspergillus puulaauensis MK2 genome sequencing consortium"/>
            <person name="Kazuki M."/>
            <person name="Futagami T."/>
        </authorList>
    </citation>
    <scope>NUCLEOTIDE SEQUENCE</scope>
    <source>
        <strain evidence="1">MK2</strain>
    </source>
</reference>
<dbReference type="GeneID" id="64970845"/>
<proteinExistence type="predicted"/>
<protein>
    <submittedName>
        <fullName evidence="1">Uncharacterized protein</fullName>
    </submittedName>
</protein>
<organism evidence="1 2">
    <name type="scientific">Aspergillus puulaauensis</name>
    <dbReference type="NCBI Taxonomy" id="1220207"/>
    <lineage>
        <taxon>Eukaryota</taxon>
        <taxon>Fungi</taxon>
        <taxon>Dikarya</taxon>
        <taxon>Ascomycota</taxon>
        <taxon>Pezizomycotina</taxon>
        <taxon>Eurotiomycetes</taxon>
        <taxon>Eurotiomycetidae</taxon>
        <taxon>Eurotiales</taxon>
        <taxon>Aspergillaceae</taxon>
        <taxon>Aspergillus</taxon>
    </lineage>
</organism>
<reference evidence="1" key="2">
    <citation type="submission" date="2021-02" db="EMBL/GenBank/DDBJ databases">
        <title>Aspergillus puulaauensis MK2 genome sequence.</title>
        <authorList>
            <person name="Futagami T."/>
            <person name="Mori K."/>
            <person name="Kadooka C."/>
            <person name="Tanaka T."/>
        </authorList>
    </citation>
    <scope>NUCLEOTIDE SEQUENCE</scope>
    <source>
        <strain evidence="1">MK2</strain>
    </source>
</reference>
<dbReference type="OrthoDB" id="10256055at2759"/>
<accession>A0A7R7XG64</accession>
<gene>
    <name evidence="1" type="ORF">APUU_21272S</name>
</gene>
<dbReference type="RefSeq" id="XP_041553034.1">
    <property type="nucleotide sequence ID" value="XM_041700005.1"/>
</dbReference>
<dbReference type="EMBL" id="AP024444">
    <property type="protein sequence ID" value="BCS20840.1"/>
    <property type="molecule type" value="Genomic_DNA"/>
</dbReference>
<name>A0A7R7XG64_9EURO</name>
<evidence type="ECO:0000313" key="1">
    <source>
        <dbReference type="EMBL" id="BCS20840.1"/>
    </source>
</evidence>
<keyword evidence="2" id="KW-1185">Reference proteome</keyword>